<dbReference type="AlphaFoldDB" id="A0A671KMD4"/>
<dbReference type="InterPro" id="IPR029058">
    <property type="entry name" value="AB_hydrolase_fold"/>
</dbReference>
<sequence length="368" mass="40517">MNKVQHREFKVCRSRIFSEAELSSSPHSIRTDRPSRGAHAIMQDTNAHFTRSHSWIQLSLRDKSCFNTLFNFEDMQEITQHFAVVHVDAPGQHESAPPFPTGYQYPTMDELAEMLPSVLTQLKINSMIGIGVGAGAYILTRLALNEPALVEGLVLINVDPCAKGWIDWAASKLSGWTSSLVDIVMAHHFSTDELTENQEIIQTYRLHIAQDINQDNLALFCHSYNSRRDLGIERPVLGLNENTVKTLKCPALLIVGDTSPAVEAVVECNSRLNPTKTTLLKMADCGGLPQVVQPGKLAEAFKYFVQGMGYMPTASMTRLARSRTHSASSMGSADGSRSRAHTSSQMEGATGGPVNDNQTRPQTMEVSC</sequence>
<feature type="compositionally biased region" description="Polar residues" evidence="3">
    <location>
        <begin position="355"/>
        <end position="368"/>
    </location>
</feature>
<comment type="function">
    <text evidence="2">Contributes to the regulation of the Wnt signaling pathway. Down-regulates CTNNB1-mediated transcriptional activation of target genes. May be involved in neuron differentiation.</text>
</comment>
<reference evidence="4" key="1">
    <citation type="submission" date="2025-08" db="UniProtKB">
        <authorList>
            <consortium name="Ensembl"/>
        </authorList>
    </citation>
    <scope>IDENTIFICATION</scope>
</reference>
<dbReference type="GO" id="GO:0016055">
    <property type="term" value="P:Wnt signaling pathway"/>
    <property type="evidence" value="ECO:0007669"/>
    <property type="project" value="UniProtKB-UniRule"/>
</dbReference>
<proteinExistence type="inferred from homology"/>
<gene>
    <name evidence="4" type="primary">LOC107693556</name>
</gene>
<dbReference type="GO" id="GO:0007399">
    <property type="term" value="P:nervous system development"/>
    <property type="evidence" value="ECO:0007669"/>
    <property type="project" value="UniProtKB-KW"/>
</dbReference>
<comment type="subcellular location">
    <subcellularLocation>
        <location evidence="2">Cytoplasm</location>
    </subcellularLocation>
</comment>
<dbReference type="GO" id="GO:0030154">
    <property type="term" value="P:cell differentiation"/>
    <property type="evidence" value="ECO:0007669"/>
    <property type="project" value="UniProtKB-UniRule"/>
</dbReference>
<comment type="similarity">
    <text evidence="1 2">Belongs to the NDRG family.</text>
</comment>
<evidence type="ECO:0000256" key="3">
    <source>
        <dbReference type="SAM" id="MobiDB-lite"/>
    </source>
</evidence>
<feature type="region of interest" description="Disordered" evidence="3">
    <location>
        <begin position="320"/>
        <end position="368"/>
    </location>
</feature>
<reference evidence="4" key="2">
    <citation type="submission" date="2025-09" db="UniProtKB">
        <authorList>
            <consortium name="Ensembl"/>
        </authorList>
    </citation>
    <scope>IDENTIFICATION</scope>
</reference>
<dbReference type="Pfam" id="PF03096">
    <property type="entry name" value="Ndr"/>
    <property type="match status" value="1"/>
</dbReference>
<name>A0A671KMD4_9TELE</name>
<dbReference type="Gene3D" id="3.40.50.1820">
    <property type="entry name" value="alpha/beta hydrolase"/>
    <property type="match status" value="1"/>
</dbReference>
<keyword evidence="2" id="KW-0221">Differentiation</keyword>
<organism evidence="4 5">
    <name type="scientific">Sinocyclocheilus anshuiensis</name>
    <dbReference type="NCBI Taxonomy" id="1608454"/>
    <lineage>
        <taxon>Eukaryota</taxon>
        <taxon>Metazoa</taxon>
        <taxon>Chordata</taxon>
        <taxon>Craniata</taxon>
        <taxon>Vertebrata</taxon>
        <taxon>Euteleostomi</taxon>
        <taxon>Actinopterygii</taxon>
        <taxon>Neopterygii</taxon>
        <taxon>Teleostei</taxon>
        <taxon>Ostariophysi</taxon>
        <taxon>Cypriniformes</taxon>
        <taxon>Cyprinidae</taxon>
        <taxon>Cyprininae</taxon>
        <taxon>Sinocyclocheilus</taxon>
    </lineage>
</organism>
<dbReference type="InterPro" id="IPR004142">
    <property type="entry name" value="NDRG"/>
</dbReference>
<dbReference type="Ensembl" id="ENSSANT00000009213.1">
    <property type="protein sequence ID" value="ENSSANP00000008587.1"/>
    <property type="gene ID" value="ENSSANG00000004269.1"/>
</dbReference>
<keyword evidence="2" id="KW-0524">Neurogenesis</keyword>
<evidence type="ECO:0000313" key="5">
    <source>
        <dbReference type="Proteomes" id="UP000472260"/>
    </source>
</evidence>
<dbReference type="PANTHER" id="PTHR11034">
    <property type="entry name" value="N-MYC DOWNSTREAM REGULATED"/>
    <property type="match status" value="1"/>
</dbReference>
<keyword evidence="2" id="KW-0217">Developmental protein</keyword>
<keyword evidence="2" id="KW-0879">Wnt signaling pathway</keyword>
<dbReference type="Proteomes" id="UP000472260">
    <property type="component" value="Unassembled WGS sequence"/>
</dbReference>
<dbReference type="SUPFAM" id="SSF53474">
    <property type="entry name" value="alpha/beta-Hydrolases"/>
    <property type="match status" value="1"/>
</dbReference>
<keyword evidence="5" id="KW-1185">Reference proteome</keyword>
<evidence type="ECO:0000256" key="1">
    <source>
        <dbReference type="ARBA" id="ARBA00005598"/>
    </source>
</evidence>
<keyword evidence="2" id="KW-0963">Cytoplasm</keyword>
<protein>
    <recommendedName>
        <fullName evidence="2">Protein NDRG2</fullName>
    </recommendedName>
</protein>
<evidence type="ECO:0000256" key="2">
    <source>
        <dbReference type="RuleBase" id="RU367129"/>
    </source>
</evidence>
<accession>A0A671KMD4</accession>
<evidence type="ECO:0000313" key="4">
    <source>
        <dbReference type="Ensembl" id="ENSSANP00000008587.1"/>
    </source>
</evidence>
<dbReference type="GO" id="GO:0005737">
    <property type="term" value="C:cytoplasm"/>
    <property type="evidence" value="ECO:0007669"/>
    <property type="project" value="UniProtKB-SubCell"/>
</dbReference>